<feature type="region of interest" description="Disordered" evidence="4">
    <location>
        <begin position="2060"/>
        <end position="2095"/>
    </location>
</feature>
<feature type="compositionally biased region" description="Polar residues" evidence="4">
    <location>
        <begin position="1577"/>
        <end position="1595"/>
    </location>
</feature>
<feature type="compositionally biased region" description="Polar residues" evidence="4">
    <location>
        <begin position="1941"/>
        <end position="1970"/>
    </location>
</feature>
<feature type="compositionally biased region" description="Low complexity" evidence="4">
    <location>
        <begin position="1762"/>
        <end position="1773"/>
    </location>
</feature>
<feature type="compositionally biased region" description="Polar residues" evidence="4">
    <location>
        <begin position="474"/>
        <end position="490"/>
    </location>
</feature>
<feature type="region of interest" description="Disordered" evidence="4">
    <location>
        <begin position="85"/>
        <end position="153"/>
    </location>
</feature>
<feature type="domain" description="Calponin-homology (CH)" evidence="5">
    <location>
        <begin position="2386"/>
        <end position="2492"/>
    </location>
</feature>
<feature type="region of interest" description="Disordered" evidence="4">
    <location>
        <begin position="628"/>
        <end position="663"/>
    </location>
</feature>
<feature type="compositionally biased region" description="Low complexity" evidence="4">
    <location>
        <begin position="2310"/>
        <end position="2319"/>
    </location>
</feature>
<dbReference type="InterPro" id="IPR001715">
    <property type="entry name" value="CH_dom"/>
</dbReference>
<feature type="region of interest" description="Disordered" evidence="4">
    <location>
        <begin position="890"/>
        <end position="937"/>
    </location>
</feature>
<feature type="compositionally biased region" description="Polar residues" evidence="4">
    <location>
        <begin position="1421"/>
        <end position="1450"/>
    </location>
</feature>
<organism evidence="6">
    <name type="scientific">Melanaphis sacchari</name>
    <dbReference type="NCBI Taxonomy" id="742174"/>
    <lineage>
        <taxon>Eukaryota</taxon>
        <taxon>Metazoa</taxon>
        <taxon>Ecdysozoa</taxon>
        <taxon>Arthropoda</taxon>
        <taxon>Hexapoda</taxon>
        <taxon>Insecta</taxon>
        <taxon>Pterygota</taxon>
        <taxon>Neoptera</taxon>
        <taxon>Paraneoptera</taxon>
        <taxon>Hemiptera</taxon>
        <taxon>Sternorrhyncha</taxon>
        <taxon>Aphidomorpha</taxon>
        <taxon>Aphidoidea</taxon>
        <taxon>Aphididae</taxon>
        <taxon>Aphidini</taxon>
        <taxon>Melanaphis</taxon>
    </lineage>
</organism>
<feature type="region of interest" description="Disordered" evidence="4">
    <location>
        <begin position="2111"/>
        <end position="2140"/>
    </location>
</feature>
<dbReference type="OrthoDB" id="10017054at2759"/>
<dbReference type="Pfam" id="PF00307">
    <property type="entry name" value="CH"/>
    <property type="match status" value="1"/>
</dbReference>
<feature type="compositionally biased region" description="Basic and acidic residues" evidence="4">
    <location>
        <begin position="1873"/>
        <end position="1888"/>
    </location>
</feature>
<feature type="region of interest" description="Disordered" evidence="4">
    <location>
        <begin position="1360"/>
        <end position="1450"/>
    </location>
</feature>
<feature type="compositionally biased region" description="Polar residues" evidence="4">
    <location>
        <begin position="2111"/>
        <end position="2132"/>
    </location>
</feature>
<feature type="compositionally biased region" description="Polar residues" evidence="4">
    <location>
        <begin position="99"/>
        <end position="109"/>
    </location>
</feature>
<dbReference type="EMBL" id="GFXV01004067">
    <property type="protein sequence ID" value="MBW15872.1"/>
    <property type="molecule type" value="Transcribed_RNA"/>
</dbReference>
<feature type="compositionally biased region" description="Polar residues" evidence="4">
    <location>
        <begin position="2334"/>
        <end position="2347"/>
    </location>
</feature>
<evidence type="ECO:0000256" key="1">
    <source>
        <dbReference type="ARBA" id="ARBA00022553"/>
    </source>
</evidence>
<dbReference type="FunFam" id="1.10.418.10:FF:000009">
    <property type="entry name" value="smoothelin isoform X2"/>
    <property type="match status" value="1"/>
</dbReference>
<dbReference type="InterPro" id="IPR036872">
    <property type="entry name" value="CH_dom_sf"/>
</dbReference>
<comment type="similarity">
    <text evidence="3">Belongs to the smoothelin family.</text>
</comment>
<keyword evidence="2" id="KW-0175">Coiled coil</keyword>
<feature type="region of interest" description="Disordered" evidence="4">
    <location>
        <begin position="1302"/>
        <end position="1346"/>
    </location>
</feature>
<feature type="compositionally biased region" description="Basic and acidic residues" evidence="4">
    <location>
        <begin position="519"/>
        <end position="529"/>
    </location>
</feature>
<evidence type="ECO:0000256" key="4">
    <source>
        <dbReference type="SAM" id="MobiDB-lite"/>
    </source>
</evidence>
<sequence length="2504" mass="281675">MATEVGSDIALIQDEDMLRKMWQQTEDFGKKKEIRMRMYKLREQRLKEFYTTGEMIQTETTTKRSSTRTHTESITDQGFMTMKTKEIRDSESPTEDYQRQSNTNKNYYVSSKIDESDGNKGIVEIEQTSSLKPNEEYTQNSLQTSMSSSTSSQWKSSQTTISISEEVQKADVNLNSKFIVNEQTNEDRQLTFDSSYNMSDGSNIDSKVTESISTTNTENIKRDDNNQYSNDHQKVSETYTSNVELVEPASENISNKDSNLIEKTFISNISSNNSENVEIATDSKIINELNKLDSYLSTQQSTTNSTKSNSIVSNDDKIIKRADDQFIDTSKENIEGQYITTHQHSYQPPRISVDLSPSHEAFARSLRSTPERSSPSPCRERTSPERRFKSASPEKYRASPEKSGSPSRSLNYSSRRKLSSTHTKGLSKKRSNTPTRGEKYDSSDDSDCSGATHGTYDKYKSSDAKRTLFKEETTITSVSKYGQKSSSTSPVRREKSPGYSSEGSVGKELRKSSSKVKNSSHESSPERSAFKPVNNYKTLQTQQVTNDNKINRLTHEENLYTNNYVSKNKISDDKHLIKVIKPEINNDLNEDENIEPAIKNTENILDSKKKSIQEKFIIEEQVCTSSEQVNNEKKTTQSIYNTEKNKTPREKSPSKIVKKENQTKQEEFIEKEKSNVAKQSTITNDDITIKPREKSPAKDVKPFTKDDKAYSTVKSPENVSHTSDIKSITSSKKTISAIPSSIKKAVPSTLEKTPSKKTLIHKDSKDNLSNKTVKKDLSREKMDIKITRSDSKTLIHKNSKDRITQKTVIKKPSQELLVDKKTTISSRQKVINPETKTKTQETTKVLEKKDSKNKIKPSISPQSSQKKLGAVKSVTETKTVIDSKRTIGNINAKKIPSSNGTKPRTPTLQKSDINETPSKVTKPFTKTTSTSSITKPQVKKTTYSNLNKTIKIEITKNVEQKSKDLENELPPDNFESDTDLDDSTNKPKFTKKISSNSSTSSSSSSEDENDEEDLQKIQDLDNIRIEAEEEYGKKMTNKDALLNVIVQLPPSSRESSPEYSARFGQPYCSVSDDASLPRYADVVSEPEDVNDYRSLQSNRYDVITDLDEDSNVTVADRVSKFLNNVNKQEEIQKTTEIPQSPQAVRKTKQIFESIAKGKNEETDIINDVIESESLNIETEENRDVTKTNKTPTSLLTRKISGASDYKSRKDFFENKKSNDISEKVTHITPTKITRSSSIKDRRASFETKIDKKTPLKDKTNVPRTKSPESKKSSPDRTTKTPVEITKTETFDVKVEEINRSRRLSGSKTVKDRKATFEKNEPSQKSYKENKTTYRNQVPSTPLNTSKISETRIKSATVTDTKIADRASTKRVSSPEKITATDSINKTNEITSRKVSSKSPDRKITETPKRNSTNKSPERSVLISTKDNTTSVNHSARDTISSSSKQRATVSTTKTDFGTTVKNTSMPKTTSTTTTTTKLISVNNTDDEVQIEEIFDLHVLEIMLEKAVGYDRRRRIRAQIRIVKRQLETNNATSINTTTRVTKNFQDVLPAKNQKQSNITVQKTEHVKKAEVKKERSVSPQKSYANPIGNSRSPSPQKAPKSVVETRTPLPTQKAVRTFEKERSLSPQKTVTPVDKVPSLSSQKTTTTEKVRSPSSQKNTPTEKVRSPSPKKMTVVQQQQDSRFNKNEKSSQNSTITSTSTSSTTITKTTKVKSDQFSSSANLYQEQNVTDLITSSYGVGPTDDNGRPLFGLRALRKNNANQSSVSENDSSLSSAHCETDSRDTQVSDQKHKSYGLKALQSQNTYTVQESSSTVYQTTSSEQKGGVDQLITDHKGKPLFGLKALQSIGKNEEEPIYDDMPEPPVSPQLKDLVLKHEKHAKESSKLESQPRQKPKAKFRDSFILDTKDEGLYSTFEENEFTDPSQITSLRSIIKKTDDQNNETIVKSKSQSTVFQSKSVMRSDGSGNVSVTQDFLKGELSSVNDEEPSGKLTRGHYTYQNPDNSDAKKGIAKVTTVTTAIGKDTGPQITEITEELNESDRVDGNKVVKRSRTNDKFENIQKRFSQESFKQDSRRSSKELNGHEKTEESPQSTPRSSLVRGDSIKALQHKFQQATVSSSLKQNRTTKSDVSSSSRQVEEKTTTTKLNAAKNNGTATSFLDNNSRVTGVQDVLTRMRNADLVVESGDTNEDTEARALLNKFLGASVILHGMEQGNKSPSSITTTSSATLVNQVEKQRSQKSPVIKKNLSQQELDNIWDEKQLQILLESCPDYDQRRKIRARLRQIMAEHKACTDIVAQAGLTDNSTSNEKNEVTESNSTSVSSKTETGSYVKTEVHTRTTTSSNRLTKANSVSSSPFAKFQQLERQNSAPNSQTRPCYKFTDPALARSASSIKDRLLNWVKAQTKEYKNLQVTNFSTCWSDGLAFCALIHHFYPEAFDYDKLTPEKRRENFEIAFKVAEDEAGIAPLLDVEDMVVMRKPDWKCVFTYVQTFYRRFHNDPRSVKPTYFE</sequence>
<feature type="compositionally biased region" description="Polar residues" evidence="4">
    <location>
        <begin position="896"/>
        <end position="915"/>
    </location>
</feature>
<feature type="compositionally biased region" description="Low complexity" evidence="4">
    <location>
        <begin position="916"/>
        <end position="936"/>
    </location>
</feature>
<feature type="region of interest" description="Disordered" evidence="4">
    <location>
        <begin position="2299"/>
        <end position="2347"/>
    </location>
</feature>
<feature type="compositionally biased region" description="Low complexity" evidence="4">
    <location>
        <begin position="856"/>
        <end position="867"/>
    </location>
</feature>
<evidence type="ECO:0000313" key="6">
    <source>
        <dbReference type="EMBL" id="MBW15872.1"/>
    </source>
</evidence>
<feature type="compositionally biased region" description="Basic and acidic residues" evidence="4">
    <location>
        <begin position="1237"/>
        <end position="1278"/>
    </location>
</feature>
<dbReference type="CDD" id="cd21200">
    <property type="entry name" value="CH_SMTN-like"/>
    <property type="match status" value="1"/>
</dbReference>
<dbReference type="PROSITE" id="PS50021">
    <property type="entry name" value="CH"/>
    <property type="match status" value="1"/>
</dbReference>
<feature type="compositionally biased region" description="Basic and acidic residues" evidence="4">
    <location>
        <begin position="378"/>
        <end position="400"/>
    </location>
</feature>
<feature type="compositionally biased region" description="Basic residues" evidence="4">
    <location>
        <begin position="414"/>
        <end position="431"/>
    </location>
</feature>
<feature type="region of interest" description="Disordered" evidence="4">
    <location>
        <begin position="1555"/>
        <end position="1709"/>
    </location>
</feature>
<feature type="compositionally biased region" description="Basic and acidic residues" evidence="4">
    <location>
        <begin position="1562"/>
        <end position="1576"/>
    </location>
</feature>
<dbReference type="SUPFAM" id="SSF47576">
    <property type="entry name" value="Calponin-homology domain, CH-domain"/>
    <property type="match status" value="1"/>
</dbReference>
<dbReference type="Pfam" id="PF12510">
    <property type="entry name" value="Smoothelin"/>
    <property type="match status" value="2"/>
</dbReference>
<dbReference type="Gene3D" id="1.10.418.10">
    <property type="entry name" value="Calponin-like domain"/>
    <property type="match status" value="1"/>
</dbReference>
<evidence type="ECO:0000256" key="3">
    <source>
        <dbReference type="ARBA" id="ARBA00061655"/>
    </source>
</evidence>
<feature type="compositionally biased region" description="Basic and acidic residues" evidence="4">
    <location>
        <begin position="835"/>
        <end position="853"/>
    </location>
</feature>
<accession>A0A2H8TQG9</accession>
<feature type="compositionally biased region" description="Low complexity" evidence="4">
    <location>
        <begin position="138"/>
        <end position="153"/>
    </location>
</feature>
<dbReference type="InterPro" id="IPR022189">
    <property type="entry name" value="SMTN"/>
</dbReference>
<dbReference type="SMART" id="SM00033">
    <property type="entry name" value="CH"/>
    <property type="match status" value="1"/>
</dbReference>
<feature type="region of interest" description="Disordered" evidence="4">
    <location>
        <begin position="361"/>
        <end position="547"/>
    </location>
</feature>
<feature type="compositionally biased region" description="Basic and acidic residues" evidence="4">
    <location>
        <begin position="2060"/>
        <end position="2085"/>
    </location>
</feature>
<feature type="compositionally biased region" description="Basic and acidic residues" evidence="4">
    <location>
        <begin position="455"/>
        <end position="473"/>
    </location>
</feature>
<feature type="region of interest" description="Disordered" evidence="4">
    <location>
        <begin position="835"/>
        <end position="871"/>
    </location>
</feature>
<feature type="compositionally biased region" description="Polar residues" evidence="4">
    <location>
        <begin position="535"/>
        <end position="547"/>
    </location>
</feature>
<feature type="region of interest" description="Disordered" evidence="4">
    <location>
        <begin position="1941"/>
        <end position="2004"/>
    </location>
</feature>
<reference evidence="6" key="1">
    <citation type="submission" date="2017-10" db="EMBL/GenBank/DDBJ databases">
        <title>Transcriptome Assembly of Sugarcane Aphid Adults.</title>
        <authorList>
            <person name="Scully E.D."/>
            <person name="Palmer N.A."/>
            <person name="Geib S.M."/>
            <person name="Sarath G."/>
            <person name="Sattler S.E."/>
        </authorList>
    </citation>
    <scope>NUCLEOTIDE SEQUENCE</scope>
    <source>
        <tissue evidence="6">Whole body</tissue>
    </source>
</reference>
<feature type="compositionally biased region" description="Polar residues" evidence="4">
    <location>
        <begin position="402"/>
        <end position="413"/>
    </location>
</feature>
<proteinExistence type="inferred from homology"/>
<feature type="compositionally biased region" description="Basic and acidic residues" evidence="4">
    <location>
        <begin position="1776"/>
        <end position="1790"/>
    </location>
</feature>
<gene>
    <name evidence="6" type="primary">Smtn_0</name>
</gene>
<feature type="compositionally biased region" description="Basic and acidic residues" evidence="4">
    <location>
        <begin position="1308"/>
        <end position="1331"/>
    </location>
</feature>
<feature type="region of interest" description="Disordered" evidence="4">
    <location>
        <begin position="962"/>
        <end position="1021"/>
    </location>
</feature>
<feature type="compositionally biased region" description="Low complexity" evidence="4">
    <location>
        <begin position="994"/>
        <end position="1004"/>
    </location>
</feature>
<feature type="compositionally biased region" description="Polar residues" evidence="4">
    <location>
        <begin position="366"/>
        <end position="376"/>
    </location>
</feature>
<feature type="region of interest" description="Disordered" evidence="4">
    <location>
        <begin position="1231"/>
        <end position="1284"/>
    </location>
</feature>
<protein>
    <submittedName>
        <fullName evidence="6">Smoothelin</fullName>
    </submittedName>
</protein>
<evidence type="ECO:0000256" key="2">
    <source>
        <dbReference type="ARBA" id="ARBA00023054"/>
    </source>
</evidence>
<name>A0A2H8TQG9_9HEMI</name>
<feature type="compositionally biased region" description="Low complexity" evidence="4">
    <location>
        <begin position="1689"/>
        <end position="1708"/>
    </location>
</feature>
<feature type="compositionally biased region" description="Polar residues" evidence="4">
    <location>
        <begin position="1332"/>
        <end position="1346"/>
    </location>
</feature>
<feature type="compositionally biased region" description="Basic and acidic residues" evidence="4">
    <location>
        <begin position="1398"/>
        <end position="1408"/>
    </location>
</feature>
<feature type="region of interest" description="Disordered" evidence="4">
    <location>
        <begin position="1759"/>
        <end position="1791"/>
    </location>
</feature>
<feature type="compositionally biased region" description="Basic and acidic residues" evidence="4">
    <location>
        <begin position="643"/>
        <end position="663"/>
    </location>
</feature>
<feature type="compositionally biased region" description="Polar residues" evidence="4">
    <location>
        <begin position="1379"/>
        <end position="1397"/>
    </location>
</feature>
<evidence type="ECO:0000259" key="5">
    <source>
        <dbReference type="PROSITE" id="PS50021"/>
    </source>
</evidence>
<feature type="region of interest" description="Disordered" evidence="4">
    <location>
        <begin position="1873"/>
        <end position="1898"/>
    </location>
</feature>
<keyword evidence="1" id="KW-0597">Phosphoprotein</keyword>